<evidence type="ECO:0000256" key="3">
    <source>
        <dbReference type="ARBA" id="ARBA00022630"/>
    </source>
</evidence>
<comment type="similarity">
    <text evidence="2">Belongs to the acyl-CoA dehydrogenase family.</text>
</comment>
<dbReference type="Pfam" id="PF02770">
    <property type="entry name" value="Acyl-CoA_dh_M"/>
    <property type="match status" value="1"/>
</dbReference>
<dbReference type="InterPro" id="IPR036250">
    <property type="entry name" value="AcylCo_DH-like_C"/>
</dbReference>
<dbReference type="PANTHER" id="PTHR43292">
    <property type="entry name" value="ACYL-COA DEHYDROGENASE"/>
    <property type="match status" value="1"/>
</dbReference>
<dbReference type="InterPro" id="IPR006091">
    <property type="entry name" value="Acyl-CoA_Oxase/DH_mid-dom"/>
</dbReference>
<reference evidence="9" key="1">
    <citation type="submission" date="2018-05" db="EMBL/GenBank/DDBJ databases">
        <authorList>
            <person name="Lanie J.A."/>
            <person name="Ng W.-L."/>
            <person name="Kazmierczak K.M."/>
            <person name="Andrzejewski T.M."/>
            <person name="Davidsen T.M."/>
            <person name="Wayne K.J."/>
            <person name="Tettelin H."/>
            <person name="Glass J.I."/>
            <person name="Rusch D."/>
            <person name="Podicherti R."/>
            <person name="Tsui H.-C.T."/>
            <person name="Winkler M.E."/>
        </authorList>
    </citation>
    <scope>NUCLEOTIDE SEQUENCE</scope>
</reference>
<protein>
    <recommendedName>
        <fullName evidence="10">Acyl-CoA dehydrogenase</fullName>
    </recommendedName>
</protein>
<evidence type="ECO:0000256" key="2">
    <source>
        <dbReference type="ARBA" id="ARBA00009347"/>
    </source>
</evidence>
<keyword evidence="5" id="KW-0560">Oxidoreductase</keyword>
<organism evidence="9">
    <name type="scientific">marine metagenome</name>
    <dbReference type="NCBI Taxonomy" id="408172"/>
    <lineage>
        <taxon>unclassified sequences</taxon>
        <taxon>metagenomes</taxon>
        <taxon>ecological metagenomes</taxon>
    </lineage>
</organism>
<accession>A0A381N4C0</accession>
<dbReference type="Pfam" id="PF02771">
    <property type="entry name" value="Acyl-CoA_dh_N"/>
    <property type="match status" value="1"/>
</dbReference>
<evidence type="ECO:0000259" key="8">
    <source>
        <dbReference type="Pfam" id="PF02771"/>
    </source>
</evidence>
<dbReference type="InterPro" id="IPR046373">
    <property type="entry name" value="Acyl-CoA_Oxase/DH_mid-dom_sf"/>
</dbReference>
<keyword evidence="4" id="KW-0274">FAD</keyword>
<evidence type="ECO:0000256" key="5">
    <source>
        <dbReference type="ARBA" id="ARBA00023002"/>
    </source>
</evidence>
<dbReference type="InterPro" id="IPR009075">
    <property type="entry name" value="AcylCo_DH/oxidase_C"/>
</dbReference>
<name>A0A381N4C0_9ZZZZ</name>
<dbReference type="GO" id="GO:0050660">
    <property type="term" value="F:flavin adenine dinucleotide binding"/>
    <property type="evidence" value="ECO:0007669"/>
    <property type="project" value="InterPro"/>
</dbReference>
<evidence type="ECO:0000256" key="4">
    <source>
        <dbReference type="ARBA" id="ARBA00022827"/>
    </source>
</evidence>
<dbReference type="Gene3D" id="1.20.140.10">
    <property type="entry name" value="Butyryl-CoA Dehydrogenase, subunit A, domain 3"/>
    <property type="match status" value="1"/>
</dbReference>
<evidence type="ECO:0000259" key="7">
    <source>
        <dbReference type="Pfam" id="PF02770"/>
    </source>
</evidence>
<comment type="cofactor">
    <cofactor evidence="1">
        <name>FAD</name>
        <dbReference type="ChEBI" id="CHEBI:57692"/>
    </cofactor>
</comment>
<dbReference type="PANTHER" id="PTHR43292:SF4">
    <property type="entry name" value="ACYL-COA DEHYDROGENASE FADE34"/>
    <property type="match status" value="1"/>
</dbReference>
<dbReference type="InterPro" id="IPR009100">
    <property type="entry name" value="AcylCoA_DH/oxidase_NM_dom_sf"/>
</dbReference>
<dbReference type="GO" id="GO:0016627">
    <property type="term" value="F:oxidoreductase activity, acting on the CH-CH group of donors"/>
    <property type="evidence" value="ECO:0007669"/>
    <property type="project" value="InterPro"/>
</dbReference>
<keyword evidence="3" id="KW-0285">Flavoprotein</keyword>
<evidence type="ECO:0000259" key="6">
    <source>
        <dbReference type="Pfam" id="PF00441"/>
    </source>
</evidence>
<dbReference type="GO" id="GO:0005886">
    <property type="term" value="C:plasma membrane"/>
    <property type="evidence" value="ECO:0007669"/>
    <property type="project" value="TreeGrafter"/>
</dbReference>
<evidence type="ECO:0008006" key="10">
    <source>
        <dbReference type="Google" id="ProtNLM"/>
    </source>
</evidence>
<evidence type="ECO:0000256" key="1">
    <source>
        <dbReference type="ARBA" id="ARBA00001974"/>
    </source>
</evidence>
<dbReference type="SUPFAM" id="SSF47203">
    <property type="entry name" value="Acyl-CoA dehydrogenase C-terminal domain-like"/>
    <property type="match status" value="1"/>
</dbReference>
<dbReference type="FunFam" id="2.40.110.10:FF:000011">
    <property type="entry name" value="Acyl-CoA dehydrogenase FadE34"/>
    <property type="match status" value="1"/>
</dbReference>
<feature type="domain" description="Acyl-CoA dehydrogenase/oxidase C-terminal" evidence="6">
    <location>
        <begin position="259"/>
        <end position="390"/>
    </location>
</feature>
<dbReference type="SUPFAM" id="SSF56645">
    <property type="entry name" value="Acyl-CoA dehydrogenase NM domain-like"/>
    <property type="match status" value="1"/>
</dbReference>
<feature type="domain" description="Acyl-CoA oxidase/dehydrogenase middle" evidence="7">
    <location>
        <begin position="105"/>
        <end position="189"/>
    </location>
</feature>
<dbReference type="EMBL" id="UINC01000111">
    <property type="protein sequence ID" value="SUZ49299.1"/>
    <property type="molecule type" value="Genomic_DNA"/>
</dbReference>
<proteinExistence type="inferred from homology"/>
<sequence length="414" mass="44840">MSNELRAELDAWIDANWDPDIAVREWWQRLSSAGLTNPGLTQPFGKGWGRSETRILAAALRERGAIGSPAGLGMLLAAPTILAHGSDTQIDQYVPRILDGTDAWCQLFSEPGAGSDLAGLQTKAIRDGDEWVITGQKVWTSEGQHADLGMLIARTDPDAPKHRGISWFAFPMRQEGVEVRPLREMTGRSLFNEVFIDEARVSHQDLIGELNDGWRVANTTLMVERAGIGGGHGLAYAAAHPGSIAGHLERPVGSFVGKRLALAAGGVGPGTLQLLKELAEERGKLDDGPIRQDLAQLHTELELMRMNSQRTRHASQQTGGEGNLAKILMTSALHRTREIAGSILGPEMTLWGEESVTAGVLQEMAVFSPAPSIYGGTDEVQRNIIGERVLGLPKEPGPNKDTPFTELLHNKASW</sequence>
<feature type="domain" description="Acyl-CoA dehydrogenase/oxidase N-terminal" evidence="8">
    <location>
        <begin position="16"/>
        <end position="100"/>
    </location>
</feature>
<dbReference type="AlphaFoldDB" id="A0A381N4C0"/>
<gene>
    <name evidence="9" type="ORF">METZ01_LOCUS2153</name>
</gene>
<dbReference type="Gene3D" id="1.10.540.10">
    <property type="entry name" value="Acyl-CoA dehydrogenase/oxidase, N-terminal domain"/>
    <property type="match status" value="1"/>
</dbReference>
<dbReference type="InterPro" id="IPR013786">
    <property type="entry name" value="AcylCoA_DH/ox_N"/>
</dbReference>
<dbReference type="Gene3D" id="2.40.110.10">
    <property type="entry name" value="Butyryl-CoA Dehydrogenase, subunit A, domain 2"/>
    <property type="match status" value="1"/>
</dbReference>
<dbReference type="Pfam" id="PF00441">
    <property type="entry name" value="Acyl-CoA_dh_1"/>
    <property type="match status" value="1"/>
</dbReference>
<dbReference type="InterPro" id="IPR037069">
    <property type="entry name" value="AcylCoA_DH/ox_N_sf"/>
</dbReference>
<dbReference type="InterPro" id="IPR052161">
    <property type="entry name" value="Mycobact_Acyl-CoA_DH"/>
</dbReference>
<evidence type="ECO:0000313" key="9">
    <source>
        <dbReference type="EMBL" id="SUZ49299.1"/>
    </source>
</evidence>